<evidence type="ECO:0000256" key="1">
    <source>
        <dbReference type="SAM" id="MobiDB-lite"/>
    </source>
</evidence>
<accession>A0AAV9X6C7</accession>
<feature type="region of interest" description="Disordered" evidence="1">
    <location>
        <begin position="1"/>
        <end position="41"/>
    </location>
</feature>
<reference evidence="2 3" key="1">
    <citation type="submission" date="2019-10" db="EMBL/GenBank/DDBJ databases">
        <authorList>
            <person name="Palmer J.M."/>
        </authorList>
    </citation>
    <scope>NUCLEOTIDE SEQUENCE [LARGE SCALE GENOMIC DNA]</scope>
    <source>
        <strain evidence="2 3">TWF694</strain>
    </source>
</reference>
<evidence type="ECO:0008006" key="4">
    <source>
        <dbReference type="Google" id="ProtNLM"/>
    </source>
</evidence>
<organism evidence="2 3">
    <name type="scientific">Orbilia ellipsospora</name>
    <dbReference type="NCBI Taxonomy" id="2528407"/>
    <lineage>
        <taxon>Eukaryota</taxon>
        <taxon>Fungi</taxon>
        <taxon>Dikarya</taxon>
        <taxon>Ascomycota</taxon>
        <taxon>Pezizomycotina</taxon>
        <taxon>Orbiliomycetes</taxon>
        <taxon>Orbiliales</taxon>
        <taxon>Orbiliaceae</taxon>
        <taxon>Orbilia</taxon>
    </lineage>
</organism>
<proteinExistence type="predicted"/>
<dbReference type="EMBL" id="JAVHJO010000009">
    <property type="protein sequence ID" value="KAK6537195.1"/>
    <property type="molecule type" value="Genomic_DNA"/>
</dbReference>
<keyword evidence="3" id="KW-1185">Reference proteome</keyword>
<protein>
    <recommendedName>
        <fullName evidence="4">F-box domain-containing protein</fullName>
    </recommendedName>
</protein>
<comment type="caution">
    <text evidence="2">The sequence shown here is derived from an EMBL/GenBank/DDBJ whole genome shotgun (WGS) entry which is preliminary data.</text>
</comment>
<name>A0AAV9X6C7_9PEZI</name>
<dbReference type="Proteomes" id="UP001365542">
    <property type="component" value="Unassembled WGS sequence"/>
</dbReference>
<evidence type="ECO:0000313" key="2">
    <source>
        <dbReference type="EMBL" id="KAK6537195.1"/>
    </source>
</evidence>
<gene>
    <name evidence="2" type="ORF">TWF694_011392</name>
</gene>
<dbReference type="AlphaFoldDB" id="A0AAV9X6C7"/>
<sequence length="456" mass="53604">MEESLGHRRFERRHSSRLSDTRNRYRTSRRISRMSVDTTDTSPPPYDYLEWILLCSPHISPRFIGLLSIDDIVSLSQVCRSWRHLLVPAFRNQFSSVINLEYEWHPLVTSLVARVLPTTQPDESELSEMIPYTRYPIDQGSEESRRGFSIFKLIKVFRNEYFSALTTVDLDGTRLNAYTSNLKWVNCCTNLEKLSIRRCAGVRLEDLANVLLLQDNFERGYTTNKFDYRRLRSKRNPNVSKQLSKVYFWGIEGTQRMAWSHFDNEDDSNRRELEVLCRKMIKVYNTDVRFCTGFENQEREQRPFERGYSRPGPQYRVLFSAIETCGICHKTRQRQCRTCKPKVTTCERCLGFVCSDCLVVKPIPDVRHLSNPAPNMLSVRCDHEYSCVTDNYPHYIHPGCIPKEMWIWGQGNLLATSIFELYAREFYMRAESKSRGSYQSHGFGTTWLRSNLPWLF</sequence>
<evidence type="ECO:0000313" key="3">
    <source>
        <dbReference type="Proteomes" id="UP001365542"/>
    </source>
</evidence>